<dbReference type="Pfam" id="PF00156">
    <property type="entry name" value="Pribosyltran"/>
    <property type="match status" value="1"/>
</dbReference>
<organism evidence="4">
    <name type="scientific">marine sediment metagenome</name>
    <dbReference type="NCBI Taxonomy" id="412755"/>
    <lineage>
        <taxon>unclassified sequences</taxon>
        <taxon>metagenomes</taxon>
        <taxon>ecological metagenomes</taxon>
    </lineage>
</organism>
<dbReference type="CDD" id="cd06223">
    <property type="entry name" value="PRTases_typeI"/>
    <property type="match status" value="1"/>
</dbReference>
<evidence type="ECO:0000259" key="3">
    <source>
        <dbReference type="PROSITE" id="PS51278"/>
    </source>
</evidence>
<dbReference type="SUPFAM" id="SSF53271">
    <property type="entry name" value="PRTase-like"/>
    <property type="match status" value="1"/>
</dbReference>
<evidence type="ECO:0000256" key="1">
    <source>
        <dbReference type="ARBA" id="ARBA00022679"/>
    </source>
</evidence>
<dbReference type="EMBL" id="BARU01019018">
    <property type="protein sequence ID" value="GAH61631.1"/>
    <property type="molecule type" value="Genomic_DNA"/>
</dbReference>
<dbReference type="GO" id="GO:0016740">
    <property type="term" value="F:transferase activity"/>
    <property type="evidence" value="ECO:0007669"/>
    <property type="project" value="UniProtKB-KW"/>
</dbReference>
<sequence>VIASLIESSEKENIEDAIKEATGKIKGSYSLVILTKDEVFGIRDPHGFRPLVLGNLDGSYVIASETCALDIIDAKFIREIDPGEIIVLDKDGMRSQMMLPVDRISMCVFELIYFARPDSYIHNKNMFEVRHRLGQELAKEFPADADIVIPVPDSGTPAAIGYSAESKIPYAKGFIKNRYIGRTFIQPKQETREISVKLKLNPLREIIQGKKLVVVDDSIVRGTTSKKIVKMLYNTGAKEIHMRITCPPLLYPCYYGVDMATRKEFIANHKTLEDIREFLKVDSLKYLTMG</sequence>
<protein>
    <recommendedName>
        <fullName evidence="3">Glutamine amidotransferase type-2 domain-containing protein</fullName>
    </recommendedName>
</protein>
<dbReference type="PANTHER" id="PTHR11907">
    <property type="entry name" value="AMIDOPHOSPHORIBOSYLTRANSFERASE"/>
    <property type="match status" value="1"/>
</dbReference>
<keyword evidence="2" id="KW-0315">Glutamine amidotransferase</keyword>
<reference evidence="4" key="1">
    <citation type="journal article" date="2014" name="Front. Microbiol.">
        <title>High frequency of phylogenetically diverse reductive dehalogenase-homologous genes in deep subseafloor sedimentary metagenomes.</title>
        <authorList>
            <person name="Kawai M."/>
            <person name="Futagami T."/>
            <person name="Toyoda A."/>
            <person name="Takaki Y."/>
            <person name="Nishi S."/>
            <person name="Hori S."/>
            <person name="Arai W."/>
            <person name="Tsubouchi T."/>
            <person name="Morono Y."/>
            <person name="Uchiyama I."/>
            <person name="Ito T."/>
            <person name="Fujiyama A."/>
            <person name="Inagaki F."/>
            <person name="Takami H."/>
        </authorList>
    </citation>
    <scope>NUCLEOTIDE SEQUENCE</scope>
    <source>
        <strain evidence="4">Expedition CK06-06</strain>
    </source>
</reference>
<dbReference type="Pfam" id="PF13537">
    <property type="entry name" value="GATase_7"/>
    <property type="match status" value="1"/>
</dbReference>
<name>X1GUP0_9ZZZZ</name>
<dbReference type="AlphaFoldDB" id="X1GUP0"/>
<proteinExistence type="predicted"/>
<feature type="non-terminal residue" evidence="4">
    <location>
        <position position="290"/>
    </location>
</feature>
<dbReference type="PROSITE" id="PS51278">
    <property type="entry name" value="GATASE_TYPE_2"/>
    <property type="match status" value="1"/>
</dbReference>
<evidence type="ECO:0000256" key="2">
    <source>
        <dbReference type="ARBA" id="ARBA00022962"/>
    </source>
</evidence>
<feature type="non-terminal residue" evidence="4">
    <location>
        <position position="1"/>
    </location>
</feature>
<dbReference type="InterPro" id="IPR017932">
    <property type="entry name" value="GATase_2_dom"/>
</dbReference>
<comment type="caution">
    <text evidence="4">The sequence shown here is derived from an EMBL/GenBank/DDBJ whole genome shotgun (WGS) entry which is preliminary data.</text>
</comment>
<dbReference type="Gene3D" id="3.60.20.10">
    <property type="entry name" value="Glutamine Phosphoribosylpyrophosphate, subunit 1, domain 1"/>
    <property type="match status" value="1"/>
</dbReference>
<dbReference type="Gene3D" id="3.40.50.2020">
    <property type="match status" value="1"/>
</dbReference>
<dbReference type="InterPro" id="IPR029057">
    <property type="entry name" value="PRTase-like"/>
</dbReference>
<evidence type="ECO:0000313" key="4">
    <source>
        <dbReference type="EMBL" id="GAH61631.1"/>
    </source>
</evidence>
<gene>
    <name evidence="4" type="ORF">S03H2_31370</name>
</gene>
<feature type="domain" description="Glutamine amidotransferase type-2" evidence="3">
    <location>
        <begin position="1"/>
        <end position="91"/>
    </location>
</feature>
<dbReference type="InterPro" id="IPR000836">
    <property type="entry name" value="PRTase_dom"/>
</dbReference>
<accession>X1GUP0</accession>
<dbReference type="SUPFAM" id="SSF56235">
    <property type="entry name" value="N-terminal nucleophile aminohydrolases (Ntn hydrolases)"/>
    <property type="match status" value="1"/>
</dbReference>
<dbReference type="InterPro" id="IPR029055">
    <property type="entry name" value="Ntn_hydrolases_N"/>
</dbReference>
<keyword evidence="1" id="KW-0808">Transferase</keyword>